<keyword evidence="2" id="KW-1185">Reference proteome</keyword>
<accession>A0A8J2LAB3</accession>
<reference evidence="1" key="1">
    <citation type="submission" date="2021-06" db="EMBL/GenBank/DDBJ databases">
        <authorList>
            <person name="Hodson N. C."/>
            <person name="Mongue J. A."/>
            <person name="Jaron S. K."/>
        </authorList>
    </citation>
    <scope>NUCLEOTIDE SEQUENCE</scope>
</reference>
<sequence length="46" mass="5120">MANMIPLSQIFGENRKRIESDPLHIGDEVEFPANVYDDDGSAKGEI</sequence>
<comment type="caution">
    <text evidence="1">The sequence shown here is derived from an EMBL/GenBank/DDBJ whole genome shotgun (WGS) entry which is preliminary data.</text>
</comment>
<protein>
    <submittedName>
        <fullName evidence="1">Uncharacterized protein</fullName>
    </submittedName>
</protein>
<name>A0A8J2LAB3_9HEXA</name>
<dbReference type="AlphaFoldDB" id="A0A8J2LAB3"/>
<dbReference type="Proteomes" id="UP000708208">
    <property type="component" value="Unassembled WGS sequence"/>
</dbReference>
<evidence type="ECO:0000313" key="2">
    <source>
        <dbReference type="Proteomes" id="UP000708208"/>
    </source>
</evidence>
<organism evidence="1 2">
    <name type="scientific">Allacma fusca</name>
    <dbReference type="NCBI Taxonomy" id="39272"/>
    <lineage>
        <taxon>Eukaryota</taxon>
        <taxon>Metazoa</taxon>
        <taxon>Ecdysozoa</taxon>
        <taxon>Arthropoda</taxon>
        <taxon>Hexapoda</taxon>
        <taxon>Collembola</taxon>
        <taxon>Symphypleona</taxon>
        <taxon>Sminthuridae</taxon>
        <taxon>Allacma</taxon>
    </lineage>
</organism>
<evidence type="ECO:0000313" key="1">
    <source>
        <dbReference type="EMBL" id="CAG7830530.1"/>
    </source>
</evidence>
<gene>
    <name evidence="1" type="ORF">AFUS01_LOCUS40328</name>
</gene>
<feature type="non-terminal residue" evidence="1">
    <location>
        <position position="46"/>
    </location>
</feature>
<dbReference type="EMBL" id="CAJVCH010556355">
    <property type="protein sequence ID" value="CAG7830530.1"/>
    <property type="molecule type" value="Genomic_DNA"/>
</dbReference>
<proteinExistence type="predicted"/>